<evidence type="ECO:0000313" key="2">
    <source>
        <dbReference type="Proteomes" id="UP001331515"/>
    </source>
</evidence>
<dbReference type="EMBL" id="JAURVH010001535">
    <property type="protein sequence ID" value="KAK5893310.1"/>
    <property type="molecule type" value="Genomic_DNA"/>
</dbReference>
<comment type="caution">
    <text evidence="1">The sequence shown here is derived from an EMBL/GenBank/DDBJ whole genome shotgun (WGS) entry which is preliminary data.</text>
</comment>
<name>A0AAN8BZY4_CHAGU</name>
<reference evidence="1 2" key="1">
    <citation type="journal article" date="2023" name="Mol. Biol. Evol.">
        <title>Genomics of Secondarily Temperate Adaptation in the Only Non-Antarctic Icefish.</title>
        <authorList>
            <person name="Rivera-Colon A.G."/>
            <person name="Rayamajhi N."/>
            <person name="Minhas B.F."/>
            <person name="Madrigal G."/>
            <person name="Bilyk K.T."/>
            <person name="Yoon V."/>
            <person name="Hune M."/>
            <person name="Gregory S."/>
            <person name="Cheng C.H.C."/>
            <person name="Catchen J.M."/>
        </authorList>
    </citation>
    <scope>NUCLEOTIDE SEQUENCE [LARGE SCALE GENOMIC DNA]</scope>
    <source>
        <tissue evidence="1">White muscle</tissue>
    </source>
</reference>
<sequence>MAHPLIAQGCTELMAEAGSFDGHTTAGTRTGICKPPKTLDQKSENIIIAGAGICKQPKTLDQQSENIIIAGAGV</sequence>
<dbReference type="AlphaFoldDB" id="A0AAN8BZY4"/>
<dbReference type="Proteomes" id="UP001331515">
    <property type="component" value="Unassembled WGS sequence"/>
</dbReference>
<gene>
    <name evidence="1" type="ORF">CgunFtcFv8_006195</name>
</gene>
<protein>
    <submittedName>
        <fullName evidence="1">Uncharacterized protein</fullName>
    </submittedName>
</protein>
<accession>A0AAN8BZY4</accession>
<evidence type="ECO:0000313" key="1">
    <source>
        <dbReference type="EMBL" id="KAK5893310.1"/>
    </source>
</evidence>
<organism evidence="1 2">
    <name type="scientific">Champsocephalus gunnari</name>
    <name type="common">Mackerel icefish</name>
    <dbReference type="NCBI Taxonomy" id="52237"/>
    <lineage>
        <taxon>Eukaryota</taxon>
        <taxon>Metazoa</taxon>
        <taxon>Chordata</taxon>
        <taxon>Craniata</taxon>
        <taxon>Vertebrata</taxon>
        <taxon>Euteleostomi</taxon>
        <taxon>Actinopterygii</taxon>
        <taxon>Neopterygii</taxon>
        <taxon>Teleostei</taxon>
        <taxon>Neoteleostei</taxon>
        <taxon>Acanthomorphata</taxon>
        <taxon>Eupercaria</taxon>
        <taxon>Perciformes</taxon>
        <taxon>Notothenioidei</taxon>
        <taxon>Channichthyidae</taxon>
        <taxon>Champsocephalus</taxon>
    </lineage>
</organism>
<proteinExistence type="predicted"/>
<keyword evidence="2" id="KW-1185">Reference proteome</keyword>